<feature type="region of interest" description="Disordered" evidence="1">
    <location>
        <begin position="1"/>
        <end position="31"/>
    </location>
</feature>
<sequence>MADASSQNKRKREEEIVTSYEEEEEDSHYPIKHKKPYTQILSILDEDEEEFNQDYLSDIFSTVQQELSSSKNSIDFDNLVQNNDVQENDQVGSCSSSQSSNEEDCNNVMRHLLEASDDELGLPNMGNDGSYDGENIIKDIPFHVNVGLFEIEDEAANYYAMLQSELFM</sequence>
<dbReference type="EMBL" id="BAABME010002743">
    <property type="protein sequence ID" value="GAA0155899.1"/>
    <property type="molecule type" value="Genomic_DNA"/>
</dbReference>
<name>A0AAV3PVP9_LITER</name>
<protein>
    <submittedName>
        <fullName evidence="2">Uncharacterized protein</fullName>
    </submittedName>
</protein>
<evidence type="ECO:0000256" key="1">
    <source>
        <dbReference type="SAM" id="MobiDB-lite"/>
    </source>
</evidence>
<organism evidence="2 3">
    <name type="scientific">Lithospermum erythrorhizon</name>
    <name type="common">Purple gromwell</name>
    <name type="synonym">Lithospermum officinale var. erythrorhizon</name>
    <dbReference type="NCBI Taxonomy" id="34254"/>
    <lineage>
        <taxon>Eukaryota</taxon>
        <taxon>Viridiplantae</taxon>
        <taxon>Streptophyta</taxon>
        <taxon>Embryophyta</taxon>
        <taxon>Tracheophyta</taxon>
        <taxon>Spermatophyta</taxon>
        <taxon>Magnoliopsida</taxon>
        <taxon>eudicotyledons</taxon>
        <taxon>Gunneridae</taxon>
        <taxon>Pentapetalae</taxon>
        <taxon>asterids</taxon>
        <taxon>lamiids</taxon>
        <taxon>Boraginales</taxon>
        <taxon>Boraginaceae</taxon>
        <taxon>Boraginoideae</taxon>
        <taxon>Lithospermeae</taxon>
        <taxon>Lithospermum</taxon>
    </lineage>
</organism>
<gene>
    <name evidence="2" type="ORF">LIER_13519</name>
</gene>
<evidence type="ECO:0000313" key="2">
    <source>
        <dbReference type="EMBL" id="GAA0155899.1"/>
    </source>
</evidence>
<reference evidence="2 3" key="1">
    <citation type="submission" date="2024-01" db="EMBL/GenBank/DDBJ databases">
        <title>The complete chloroplast genome sequence of Lithospermum erythrorhizon: insights into the phylogenetic relationship among Boraginaceae species and the maternal lineages of purple gromwells.</title>
        <authorList>
            <person name="Okada T."/>
            <person name="Watanabe K."/>
        </authorList>
    </citation>
    <scope>NUCLEOTIDE SEQUENCE [LARGE SCALE GENOMIC DNA]</scope>
</reference>
<dbReference type="Proteomes" id="UP001454036">
    <property type="component" value="Unassembled WGS sequence"/>
</dbReference>
<accession>A0AAV3PVP9</accession>
<keyword evidence="3" id="KW-1185">Reference proteome</keyword>
<dbReference type="PANTHER" id="PTHR34539">
    <property type="entry name" value="T6J4.11 PROTEIN"/>
    <property type="match status" value="1"/>
</dbReference>
<dbReference type="PANTHER" id="PTHR34539:SF3">
    <property type="entry name" value="NAC DOMAIN-CONTAINING PROTEIN"/>
    <property type="match status" value="1"/>
</dbReference>
<evidence type="ECO:0000313" key="3">
    <source>
        <dbReference type="Proteomes" id="UP001454036"/>
    </source>
</evidence>
<comment type="caution">
    <text evidence="2">The sequence shown here is derived from an EMBL/GenBank/DDBJ whole genome shotgun (WGS) entry which is preliminary data.</text>
</comment>
<dbReference type="AlphaFoldDB" id="A0AAV3PVP9"/>
<proteinExistence type="predicted"/>